<protein>
    <recommendedName>
        <fullName evidence="8">Ancillary SecYEG translocon subunit</fullName>
    </recommendedName>
</protein>
<evidence type="ECO:0000256" key="4">
    <source>
        <dbReference type="ARBA" id="ARBA00022989"/>
    </source>
</evidence>
<dbReference type="GO" id="GO:0044877">
    <property type="term" value="F:protein-containing complex binding"/>
    <property type="evidence" value="ECO:0007669"/>
    <property type="project" value="InterPro"/>
</dbReference>
<keyword evidence="3 9" id="KW-0812">Transmembrane</keyword>
<evidence type="ECO:0000256" key="8">
    <source>
        <dbReference type="ARBA" id="ARBA00024235"/>
    </source>
</evidence>
<keyword evidence="2" id="KW-1003">Cell membrane</keyword>
<organism evidence="11 12">
    <name type="scientific">SAR86 cluster bacterium</name>
    <dbReference type="NCBI Taxonomy" id="2030880"/>
    <lineage>
        <taxon>Bacteria</taxon>
        <taxon>Pseudomonadati</taxon>
        <taxon>Pseudomonadota</taxon>
        <taxon>Gammaproteobacteria</taxon>
        <taxon>SAR86 cluster</taxon>
    </lineage>
</organism>
<dbReference type="Gene3D" id="1.25.40.10">
    <property type="entry name" value="Tetratricopeptide repeat domain"/>
    <property type="match status" value="1"/>
</dbReference>
<dbReference type="Pfam" id="PF09976">
    <property type="entry name" value="TPR_21"/>
    <property type="match status" value="1"/>
</dbReference>
<sequence>MAEYSSDEERFSAFVNFFKDHQNTLLIGFLFLASILVSSISYKSYNTSKNLKAAEIYDAWFVNLSADSASASDDKENFNKLQEQYSNTGYAQLARMIRGSSLAREGDLDAALIDFKELLDVSSGFFGNDMLNSIAKINIARIELSKENYSNALKVLESFNSESEHPLVYEVKGDALAGLKKNDLALDQYSLALENSQNESQQSLLKMKINQINN</sequence>
<dbReference type="PANTHER" id="PTHR38035">
    <property type="entry name" value="UPF0070 PROTEIN YFGM"/>
    <property type="match status" value="1"/>
</dbReference>
<name>A0A520LS35_9GAMM</name>
<keyword evidence="4 9" id="KW-1133">Transmembrane helix</keyword>
<feature type="transmembrane region" description="Helical" evidence="9">
    <location>
        <begin position="24"/>
        <end position="42"/>
    </location>
</feature>
<evidence type="ECO:0000313" key="12">
    <source>
        <dbReference type="Proteomes" id="UP000319023"/>
    </source>
</evidence>
<comment type="similarity">
    <text evidence="7">Belongs to the YfgM family.</text>
</comment>
<evidence type="ECO:0000256" key="5">
    <source>
        <dbReference type="ARBA" id="ARBA00023136"/>
    </source>
</evidence>
<evidence type="ECO:0000256" key="7">
    <source>
        <dbReference type="ARBA" id="ARBA00024197"/>
    </source>
</evidence>
<evidence type="ECO:0000256" key="3">
    <source>
        <dbReference type="ARBA" id="ARBA00022692"/>
    </source>
</evidence>
<evidence type="ECO:0000259" key="10">
    <source>
        <dbReference type="Pfam" id="PF09976"/>
    </source>
</evidence>
<keyword evidence="6" id="KW-0143">Chaperone</keyword>
<dbReference type="InterPro" id="IPR026039">
    <property type="entry name" value="YfgM"/>
</dbReference>
<accession>A0A520LS35</accession>
<evidence type="ECO:0000256" key="6">
    <source>
        <dbReference type="ARBA" id="ARBA00023186"/>
    </source>
</evidence>
<dbReference type="PANTHER" id="PTHR38035:SF1">
    <property type="entry name" value="ANCILLARY SECYEG TRANSLOCON SUBUNIT"/>
    <property type="match status" value="1"/>
</dbReference>
<feature type="domain" description="Ancillary SecYEG translocon subunit/Cell division coordinator CpoB TPR" evidence="10">
    <location>
        <begin position="16"/>
        <end position="213"/>
    </location>
</feature>
<dbReference type="GO" id="GO:0005886">
    <property type="term" value="C:plasma membrane"/>
    <property type="evidence" value="ECO:0007669"/>
    <property type="project" value="UniProtKB-SubCell"/>
</dbReference>
<keyword evidence="5 9" id="KW-0472">Membrane</keyword>
<dbReference type="AlphaFoldDB" id="A0A520LS35"/>
<comment type="subcellular location">
    <subcellularLocation>
        <location evidence="1">Cell membrane</location>
        <topology evidence="1">Single-pass type II membrane protein</topology>
    </subcellularLocation>
</comment>
<dbReference type="SUPFAM" id="SSF48452">
    <property type="entry name" value="TPR-like"/>
    <property type="match status" value="1"/>
</dbReference>
<dbReference type="InterPro" id="IPR011990">
    <property type="entry name" value="TPR-like_helical_dom_sf"/>
</dbReference>
<dbReference type="EMBL" id="SHBN01000029">
    <property type="protein sequence ID" value="RZO11801.1"/>
    <property type="molecule type" value="Genomic_DNA"/>
</dbReference>
<evidence type="ECO:0000256" key="9">
    <source>
        <dbReference type="SAM" id="Phobius"/>
    </source>
</evidence>
<dbReference type="InterPro" id="IPR018704">
    <property type="entry name" value="SecYEG/CpoB_TPR"/>
</dbReference>
<reference evidence="11 12" key="1">
    <citation type="submission" date="2019-02" db="EMBL/GenBank/DDBJ databases">
        <title>Prokaryotic population dynamics and viral predation in marine succession experiment using metagenomics: the confinement effect.</title>
        <authorList>
            <person name="Haro-Moreno J.M."/>
            <person name="Rodriguez-Valera F."/>
            <person name="Lopez-Perez M."/>
        </authorList>
    </citation>
    <scope>NUCLEOTIDE SEQUENCE [LARGE SCALE GENOMIC DNA]</scope>
    <source>
        <strain evidence="11">MED-G168</strain>
    </source>
</reference>
<dbReference type="Proteomes" id="UP000319023">
    <property type="component" value="Unassembled WGS sequence"/>
</dbReference>
<evidence type="ECO:0000256" key="2">
    <source>
        <dbReference type="ARBA" id="ARBA00022475"/>
    </source>
</evidence>
<evidence type="ECO:0000313" key="11">
    <source>
        <dbReference type="EMBL" id="RZO11801.1"/>
    </source>
</evidence>
<evidence type="ECO:0000256" key="1">
    <source>
        <dbReference type="ARBA" id="ARBA00004401"/>
    </source>
</evidence>
<comment type="caution">
    <text evidence="11">The sequence shown here is derived from an EMBL/GenBank/DDBJ whole genome shotgun (WGS) entry which is preliminary data.</text>
</comment>
<proteinExistence type="inferred from homology"/>
<gene>
    <name evidence="11" type="ORF">EVB01_01945</name>
</gene>